<evidence type="ECO:0000256" key="12">
    <source>
        <dbReference type="SAM" id="Phobius"/>
    </source>
</evidence>
<dbReference type="PANTHER" id="PTHR24028:SF234">
    <property type="entry name" value="PROTOCADHERIN GAMMA-A3"/>
    <property type="match status" value="1"/>
</dbReference>
<proteinExistence type="predicted"/>
<keyword evidence="9 12" id="KW-0472">Membrane</keyword>
<feature type="transmembrane region" description="Helical" evidence="12">
    <location>
        <begin position="492"/>
        <end position="514"/>
    </location>
</feature>
<protein>
    <submittedName>
        <fullName evidence="15">PCDGC protein</fullName>
    </submittedName>
</protein>
<comment type="caution">
    <text evidence="15">The sequence shown here is derived from an EMBL/GenBank/DDBJ whole genome shotgun (WGS) entry which is preliminary data.</text>
</comment>
<dbReference type="CDD" id="cd11304">
    <property type="entry name" value="Cadherin_repeat"/>
    <property type="match status" value="4"/>
</dbReference>
<organism evidence="15 16">
    <name type="scientific">Cnemophilus loriae</name>
    <name type="common">Loria's bird-of-paradise</name>
    <dbReference type="NCBI Taxonomy" id="254448"/>
    <lineage>
        <taxon>Eukaryota</taxon>
        <taxon>Metazoa</taxon>
        <taxon>Chordata</taxon>
        <taxon>Craniata</taxon>
        <taxon>Vertebrata</taxon>
        <taxon>Euteleostomi</taxon>
        <taxon>Archelosauria</taxon>
        <taxon>Archosauria</taxon>
        <taxon>Dinosauria</taxon>
        <taxon>Saurischia</taxon>
        <taxon>Theropoda</taxon>
        <taxon>Coelurosauria</taxon>
        <taxon>Aves</taxon>
        <taxon>Neognathae</taxon>
        <taxon>Neoaves</taxon>
        <taxon>Telluraves</taxon>
        <taxon>Australaves</taxon>
        <taxon>Passeriformes</taxon>
        <taxon>Corvoidea</taxon>
        <taxon>Corvidae</taxon>
        <taxon>Cnemophilus</taxon>
    </lineage>
</organism>
<keyword evidence="4 13" id="KW-0732">Signal</keyword>
<dbReference type="FunFam" id="2.60.40.60:FF:000004">
    <property type="entry name" value="Protocadherin 1 gamma 2"/>
    <property type="match status" value="1"/>
</dbReference>
<feature type="signal peptide" evidence="13">
    <location>
        <begin position="1"/>
        <end position="23"/>
    </location>
</feature>
<dbReference type="PANTHER" id="PTHR24028">
    <property type="entry name" value="CADHERIN-87A"/>
    <property type="match status" value="1"/>
</dbReference>
<accession>A0A7K8AMD1</accession>
<evidence type="ECO:0000256" key="8">
    <source>
        <dbReference type="ARBA" id="ARBA00022989"/>
    </source>
</evidence>
<feature type="domain" description="Cadherin" evidence="14">
    <location>
        <begin position="237"/>
        <end position="341"/>
    </location>
</feature>
<dbReference type="Pfam" id="PF16492">
    <property type="entry name" value="Cadherin_C_2"/>
    <property type="match status" value="1"/>
</dbReference>
<keyword evidence="7" id="KW-0130">Cell adhesion</keyword>
<dbReference type="GO" id="GO:0005886">
    <property type="term" value="C:plasma membrane"/>
    <property type="evidence" value="ECO:0007669"/>
    <property type="project" value="UniProtKB-SubCell"/>
</dbReference>
<evidence type="ECO:0000259" key="14">
    <source>
        <dbReference type="PROSITE" id="PS50268"/>
    </source>
</evidence>
<dbReference type="SUPFAM" id="SSF49313">
    <property type="entry name" value="Cadherin-like"/>
    <property type="match status" value="4"/>
</dbReference>
<feature type="domain" description="Cadherin" evidence="14">
    <location>
        <begin position="28"/>
        <end position="127"/>
    </location>
</feature>
<feature type="domain" description="Cadherin" evidence="14">
    <location>
        <begin position="349"/>
        <end position="487"/>
    </location>
</feature>
<dbReference type="FunFam" id="2.60.40.60:FF:000006">
    <property type="entry name" value="Protocadherin alpha 2"/>
    <property type="match status" value="1"/>
</dbReference>
<dbReference type="FunFam" id="2.60.40.60:FF:000018">
    <property type="entry name" value="Protocadherin gamma c3"/>
    <property type="match status" value="1"/>
</dbReference>
<dbReference type="PROSITE" id="PS00232">
    <property type="entry name" value="CADHERIN_1"/>
    <property type="match status" value="2"/>
</dbReference>
<keyword evidence="6 11" id="KW-0106">Calcium</keyword>
<dbReference type="FunFam" id="2.60.40.60:FF:000002">
    <property type="entry name" value="Protocadherin alpha 2"/>
    <property type="match status" value="1"/>
</dbReference>
<evidence type="ECO:0000256" key="7">
    <source>
        <dbReference type="ARBA" id="ARBA00022889"/>
    </source>
</evidence>
<evidence type="ECO:0000256" key="11">
    <source>
        <dbReference type="PROSITE-ProRule" id="PRU00043"/>
    </source>
</evidence>
<keyword evidence="5" id="KW-0677">Repeat</keyword>
<comment type="subcellular location">
    <subcellularLocation>
        <location evidence="1">Cell membrane</location>
        <topology evidence="1">Single-pass type I membrane protein</topology>
    </subcellularLocation>
</comment>
<sequence length="595" mass="64537">RWGRRQRALLWAVLLAAWEAAWGQLRYSVPEEMPKGSFVGDVAKDLGLQLTAIHDRGVHTVERGRTQYFSLHGKTGHLVMAERIDREQLCEGVQQCVLRCELVVEGEMKFYEIEVEITDINDNQPTFREAEIELRMSETTAPGVRFPLPRAHDPDAGRNSLQSYELSGDEHFSLAVQAGPGGDQRPELVLAKGLGREEAAFHELVLRAMDGGDPARTGTARIRVTVLDANDNAPVFSQAEYTVRVPEDVPVSSTLVTVTATDVDEGLNGQVKYSYQTASVKASKIFHLDAETGVITLMHNLDFEEGNSYELEVQVRDGGDLSDIAKVVITVSDVNDNAPEILVRSALSEISEDAPSGSVVALLYVQDQDSGASGEVRCSLDGDVPFRLQSSHGSYYSVVPARELDREQATEPGLFRVGLHSGEVRTARFPLARDAARQSLVVLVKDHGRPALTATATLSVVLAESVAELLAELGSAAEAAAPGEPAAGLTRWLVLAVAAVSCLFLAFLLLLLALRLRRWRQQQLLPPAAGALRGVPVSHFVGIDGVRAFLQSYSHEVSLTADSRKSQLRFSGASCCDTLPARPPPDEPAPLLGDE</sequence>
<dbReference type="GO" id="GO:0007156">
    <property type="term" value="P:homophilic cell adhesion via plasma membrane adhesion molecules"/>
    <property type="evidence" value="ECO:0007669"/>
    <property type="project" value="InterPro"/>
</dbReference>
<feature type="non-terminal residue" evidence="15">
    <location>
        <position position="595"/>
    </location>
</feature>
<evidence type="ECO:0000256" key="13">
    <source>
        <dbReference type="SAM" id="SignalP"/>
    </source>
</evidence>
<evidence type="ECO:0000313" key="15">
    <source>
        <dbReference type="EMBL" id="NXB03803.1"/>
    </source>
</evidence>
<feature type="domain" description="Cadherin" evidence="14">
    <location>
        <begin position="128"/>
        <end position="236"/>
    </location>
</feature>
<evidence type="ECO:0000256" key="3">
    <source>
        <dbReference type="ARBA" id="ARBA00022692"/>
    </source>
</evidence>
<feature type="non-terminal residue" evidence="15">
    <location>
        <position position="1"/>
    </location>
</feature>
<dbReference type="PRINTS" id="PR00205">
    <property type="entry name" value="CADHERIN"/>
</dbReference>
<evidence type="ECO:0000256" key="2">
    <source>
        <dbReference type="ARBA" id="ARBA00022475"/>
    </source>
</evidence>
<dbReference type="EMBL" id="VZTF01003325">
    <property type="protein sequence ID" value="NXB03803.1"/>
    <property type="molecule type" value="Genomic_DNA"/>
</dbReference>
<evidence type="ECO:0000256" key="6">
    <source>
        <dbReference type="ARBA" id="ARBA00022837"/>
    </source>
</evidence>
<evidence type="ECO:0000256" key="10">
    <source>
        <dbReference type="ARBA" id="ARBA00023180"/>
    </source>
</evidence>
<dbReference type="InterPro" id="IPR002126">
    <property type="entry name" value="Cadherin-like_dom"/>
</dbReference>
<dbReference type="Gene3D" id="2.60.40.60">
    <property type="entry name" value="Cadherins"/>
    <property type="match status" value="4"/>
</dbReference>
<dbReference type="SMART" id="SM00112">
    <property type="entry name" value="CA"/>
    <property type="match status" value="4"/>
</dbReference>
<gene>
    <name evidence="15" type="primary">Pcdhga12</name>
    <name evidence="15" type="ORF">CNELOR_R08914</name>
</gene>
<dbReference type="AlphaFoldDB" id="A0A7K8AMD1"/>
<keyword evidence="10" id="KW-0325">Glycoprotein</keyword>
<dbReference type="InterPro" id="IPR015919">
    <property type="entry name" value="Cadherin-like_sf"/>
</dbReference>
<evidence type="ECO:0000256" key="1">
    <source>
        <dbReference type="ARBA" id="ARBA00004251"/>
    </source>
</evidence>
<dbReference type="Pfam" id="PF08266">
    <property type="entry name" value="Cadherin_2"/>
    <property type="match status" value="1"/>
</dbReference>
<keyword evidence="2" id="KW-1003">Cell membrane</keyword>
<keyword evidence="3 12" id="KW-0812">Transmembrane</keyword>
<dbReference type="Proteomes" id="UP000517678">
    <property type="component" value="Unassembled WGS sequence"/>
</dbReference>
<name>A0A7K8AMD1_9CORV</name>
<keyword evidence="8 12" id="KW-1133">Transmembrane helix</keyword>
<evidence type="ECO:0000256" key="5">
    <source>
        <dbReference type="ARBA" id="ARBA00022737"/>
    </source>
</evidence>
<dbReference type="InterPro" id="IPR020894">
    <property type="entry name" value="Cadherin_CS"/>
</dbReference>
<dbReference type="InterPro" id="IPR032455">
    <property type="entry name" value="Cadherin_C"/>
</dbReference>
<evidence type="ECO:0000256" key="4">
    <source>
        <dbReference type="ARBA" id="ARBA00022729"/>
    </source>
</evidence>
<dbReference type="InterPro" id="IPR013164">
    <property type="entry name" value="Cadherin_N"/>
</dbReference>
<keyword evidence="16" id="KW-1185">Reference proteome</keyword>
<reference evidence="15 16" key="1">
    <citation type="submission" date="2019-09" db="EMBL/GenBank/DDBJ databases">
        <title>Bird 10,000 Genomes (B10K) Project - Family phase.</title>
        <authorList>
            <person name="Zhang G."/>
        </authorList>
    </citation>
    <scope>NUCLEOTIDE SEQUENCE [LARGE SCALE GENOMIC DNA]</scope>
    <source>
        <strain evidence="15">B10K-DU-029-38</strain>
        <tissue evidence="15">Muscle</tissue>
    </source>
</reference>
<evidence type="ECO:0000256" key="9">
    <source>
        <dbReference type="ARBA" id="ARBA00023136"/>
    </source>
</evidence>
<evidence type="ECO:0000313" key="16">
    <source>
        <dbReference type="Proteomes" id="UP000517678"/>
    </source>
</evidence>
<dbReference type="Pfam" id="PF00028">
    <property type="entry name" value="Cadherin"/>
    <property type="match status" value="2"/>
</dbReference>
<feature type="chain" id="PRO_5029641767" evidence="13">
    <location>
        <begin position="24"/>
        <end position="595"/>
    </location>
</feature>
<dbReference type="PROSITE" id="PS50268">
    <property type="entry name" value="CADHERIN_2"/>
    <property type="match status" value="4"/>
</dbReference>
<dbReference type="GO" id="GO:0005509">
    <property type="term" value="F:calcium ion binding"/>
    <property type="evidence" value="ECO:0007669"/>
    <property type="project" value="UniProtKB-UniRule"/>
</dbReference>
<dbReference type="InterPro" id="IPR050174">
    <property type="entry name" value="Protocadherin/Cadherin-CA"/>
</dbReference>